<accession>A0A2H0RIU0</accession>
<sequence>MFHHHPDDIHHLSKENYLAKKEQLLNQKVSLANDLEDFGQTGKNWLQPLRAWILDANKAEKLSASDSFSEIKAFVQKIGTDHQLLDKSASVSFGEPWDFAASRLAGRAPAERRSR</sequence>
<gene>
    <name evidence="1" type="ORF">COV07_04130</name>
</gene>
<protein>
    <submittedName>
        <fullName evidence="1">Uncharacterized protein</fullName>
    </submittedName>
</protein>
<dbReference type="AlphaFoldDB" id="A0A2H0RIU0"/>
<dbReference type="EMBL" id="PCYL01000044">
    <property type="protein sequence ID" value="PIR46459.1"/>
    <property type="molecule type" value="Genomic_DNA"/>
</dbReference>
<feature type="non-terminal residue" evidence="1">
    <location>
        <position position="115"/>
    </location>
</feature>
<evidence type="ECO:0000313" key="1">
    <source>
        <dbReference type="EMBL" id="PIR46459.1"/>
    </source>
</evidence>
<proteinExistence type="predicted"/>
<name>A0A2H0RIU0_9BACT</name>
<evidence type="ECO:0000313" key="2">
    <source>
        <dbReference type="Proteomes" id="UP000230833"/>
    </source>
</evidence>
<organism evidence="1 2">
    <name type="scientific">Candidatus Vogelbacteria bacterium CG10_big_fil_rev_8_21_14_0_10_45_14</name>
    <dbReference type="NCBI Taxonomy" id="1975042"/>
    <lineage>
        <taxon>Bacteria</taxon>
        <taxon>Candidatus Vogeliibacteriota</taxon>
    </lineage>
</organism>
<comment type="caution">
    <text evidence="1">The sequence shown here is derived from an EMBL/GenBank/DDBJ whole genome shotgun (WGS) entry which is preliminary data.</text>
</comment>
<reference evidence="1 2" key="1">
    <citation type="submission" date="2017-09" db="EMBL/GenBank/DDBJ databases">
        <title>Depth-based differentiation of microbial function through sediment-hosted aquifers and enrichment of novel symbionts in the deep terrestrial subsurface.</title>
        <authorList>
            <person name="Probst A.J."/>
            <person name="Ladd B."/>
            <person name="Jarett J.K."/>
            <person name="Geller-Mcgrath D.E."/>
            <person name="Sieber C.M."/>
            <person name="Emerson J.B."/>
            <person name="Anantharaman K."/>
            <person name="Thomas B.C."/>
            <person name="Malmstrom R."/>
            <person name="Stieglmeier M."/>
            <person name="Klingl A."/>
            <person name="Woyke T."/>
            <person name="Ryan C.M."/>
            <person name="Banfield J.F."/>
        </authorList>
    </citation>
    <scope>NUCLEOTIDE SEQUENCE [LARGE SCALE GENOMIC DNA]</scope>
    <source>
        <strain evidence="1">CG10_big_fil_rev_8_21_14_0_10_45_14</strain>
    </source>
</reference>
<dbReference type="Proteomes" id="UP000230833">
    <property type="component" value="Unassembled WGS sequence"/>
</dbReference>